<evidence type="ECO:0000256" key="2">
    <source>
        <dbReference type="ARBA" id="ARBA00010617"/>
    </source>
</evidence>
<keyword evidence="3 6" id="KW-0349">Heme</keyword>
<reference evidence="8 10" key="2">
    <citation type="submission" date="2018-11" db="EMBL/GenBank/DDBJ databases">
        <authorList>
            <consortium name="Pathogen Informatics"/>
        </authorList>
    </citation>
    <scope>NUCLEOTIDE SEQUENCE [LARGE SCALE GENOMIC DNA]</scope>
</reference>
<dbReference type="AlphaFoldDB" id="A0A0N4U0D9"/>
<evidence type="ECO:0000313" key="10">
    <source>
        <dbReference type="Proteomes" id="UP000274756"/>
    </source>
</evidence>
<dbReference type="PRINTS" id="PR00463">
    <property type="entry name" value="EP450I"/>
</dbReference>
<sequence>MAVMLLMIVLILIFIMYGKKVILRIKQYIRVCTLIDPIPGPKAIPILGNVYNLKWDAEVYFSEFTYQMEYYFRKYAYVNDGILRFWIGPVPIIFLSRPKTVKVCISSMCKIHRTIARYMVIILENSKLLWKPPEYSLLEPIWGTGLITSSGEKWHQRRRMLTPAFHFKMLHNYLKILIEALASPCDEKITFDLLPYLRRFSLDTISETAMGMSINAQKGENENFYLAVTRIFDLLFKNLRYPWLWIKPVWYAMGYGYEFDKHTKVVVNLVSKVVAERTKNFNSLEIPDFEQIAESGKKNLAFLDLLLSLKQDHKLTEHDILEEVGTFLIAGYDTVSSSIGFVLFLLGHRPSIQEKVYRELRDIFGETDREITRDDLKKMKYLEQCMKESIRLYPTVVLIGRRITQDIEIGGYTIPAGVTACISPFAVARDPEQWKNPETFDPEHFSAENIAKRDAFAFIPFSAGPRNCLGQKFAIMEEKIALAYVLRKYRVISMICEEENRALPEVSLKPSKGFPMRFELRNT</sequence>
<comment type="similarity">
    <text evidence="2 7">Belongs to the cytochrome P450 family.</text>
</comment>
<evidence type="ECO:0000313" key="11">
    <source>
        <dbReference type="WBParaSite" id="DME_0000001401-mRNA-1"/>
    </source>
</evidence>
<evidence type="ECO:0000256" key="7">
    <source>
        <dbReference type="RuleBase" id="RU000461"/>
    </source>
</evidence>
<dbReference type="Proteomes" id="UP000038040">
    <property type="component" value="Unplaced"/>
</dbReference>
<evidence type="ECO:0000256" key="3">
    <source>
        <dbReference type="ARBA" id="ARBA00022617"/>
    </source>
</evidence>
<dbReference type="WBParaSite" id="DME_0000001401-mRNA-1">
    <property type="protein sequence ID" value="DME_0000001401-mRNA-1"/>
    <property type="gene ID" value="DME_0000001401"/>
</dbReference>
<dbReference type="InterPro" id="IPR017972">
    <property type="entry name" value="Cyt_P450_CS"/>
</dbReference>
<protein>
    <submittedName>
        <fullName evidence="11">Cytochrome P450</fullName>
    </submittedName>
</protein>
<dbReference type="GO" id="GO:0004497">
    <property type="term" value="F:monooxygenase activity"/>
    <property type="evidence" value="ECO:0007669"/>
    <property type="project" value="UniProtKB-KW"/>
</dbReference>
<dbReference type="Pfam" id="PF00067">
    <property type="entry name" value="p450"/>
    <property type="match status" value="1"/>
</dbReference>
<dbReference type="InterPro" id="IPR001128">
    <property type="entry name" value="Cyt_P450"/>
</dbReference>
<dbReference type="Proteomes" id="UP000274756">
    <property type="component" value="Unassembled WGS sequence"/>
</dbReference>
<evidence type="ECO:0000313" key="9">
    <source>
        <dbReference type="Proteomes" id="UP000038040"/>
    </source>
</evidence>
<dbReference type="SUPFAM" id="SSF48264">
    <property type="entry name" value="Cytochrome P450"/>
    <property type="match status" value="1"/>
</dbReference>
<dbReference type="EMBL" id="UYYG01001150">
    <property type="protein sequence ID" value="VDN54401.1"/>
    <property type="molecule type" value="Genomic_DNA"/>
</dbReference>
<keyword evidence="4 6" id="KW-0408">Iron</keyword>
<feature type="binding site" description="axial binding residue" evidence="6">
    <location>
        <position position="468"/>
    </location>
    <ligand>
        <name>heme</name>
        <dbReference type="ChEBI" id="CHEBI:30413"/>
    </ligand>
    <ligandPart>
        <name>Fe</name>
        <dbReference type="ChEBI" id="CHEBI:18248"/>
    </ligandPart>
</feature>
<dbReference type="OrthoDB" id="1470350at2759"/>
<gene>
    <name evidence="8" type="ORF">DME_LOCUS4374</name>
</gene>
<keyword evidence="7" id="KW-0560">Oxidoreductase</keyword>
<evidence type="ECO:0000313" key="8">
    <source>
        <dbReference type="EMBL" id="VDN54401.1"/>
    </source>
</evidence>
<dbReference type="PANTHER" id="PTHR24291:SF146">
    <property type="entry name" value="CYTOCHROME P450"/>
    <property type="match status" value="1"/>
</dbReference>
<dbReference type="InterPro" id="IPR002401">
    <property type="entry name" value="Cyt_P450_E_grp-I"/>
</dbReference>
<reference evidence="11" key="1">
    <citation type="submission" date="2017-02" db="UniProtKB">
        <authorList>
            <consortium name="WormBaseParasite"/>
        </authorList>
    </citation>
    <scope>IDENTIFICATION</scope>
</reference>
<dbReference type="PRINTS" id="PR00385">
    <property type="entry name" value="P450"/>
</dbReference>
<dbReference type="GO" id="GO:0020037">
    <property type="term" value="F:heme binding"/>
    <property type="evidence" value="ECO:0007669"/>
    <property type="project" value="InterPro"/>
</dbReference>
<evidence type="ECO:0000256" key="1">
    <source>
        <dbReference type="ARBA" id="ARBA00001971"/>
    </source>
</evidence>
<dbReference type="InterPro" id="IPR050196">
    <property type="entry name" value="Cytochrome_P450_Monoox"/>
</dbReference>
<keyword evidence="6 7" id="KW-0479">Metal-binding</keyword>
<organism evidence="9 11">
    <name type="scientific">Dracunculus medinensis</name>
    <name type="common">Guinea worm</name>
    <dbReference type="NCBI Taxonomy" id="318479"/>
    <lineage>
        <taxon>Eukaryota</taxon>
        <taxon>Metazoa</taxon>
        <taxon>Ecdysozoa</taxon>
        <taxon>Nematoda</taxon>
        <taxon>Chromadorea</taxon>
        <taxon>Rhabditida</taxon>
        <taxon>Spirurina</taxon>
        <taxon>Dracunculoidea</taxon>
        <taxon>Dracunculidae</taxon>
        <taxon>Dracunculus</taxon>
    </lineage>
</organism>
<dbReference type="PANTHER" id="PTHR24291">
    <property type="entry name" value="CYTOCHROME P450 FAMILY 4"/>
    <property type="match status" value="1"/>
</dbReference>
<name>A0A0N4U0D9_DRAME</name>
<proteinExistence type="inferred from homology"/>
<dbReference type="CDD" id="cd20628">
    <property type="entry name" value="CYP4"/>
    <property type="match status" value="1"/>
</dbReference>
<dbReference type="Gene3D" id="1.10.630.10">
    <property type="entry name" value="Cytochrome P450"/>
    <property type="match status" value="1"/>
</dbReference>
<keyword evidence="5 7" id="KW-0503">Monooxygenase</keyword>
<evidence type="ECO:0000256" key="6">
    <source>
        <dbReference type="PIRSR" id="PIRSR602401-1"/>
    </source>
</evidence>
<dbReference type="GO" id="GO:0016705">
    <property type="term" value="F:oxidoreductase activity, acting on paired donors, with incorporation or reduction of molecular oxygen"/>
    <property type="evidence" value="ECO:0007669"/>
    <property type="project" value="InterPro"/>
</dbReference>
<comment type="cofactor">
    <cofactor evidence="1 6">
        <name>heme</name>
        <dbReference type="ChEBI" id="CHEBI:30413"/>
    </cofactor>
</comment>
<accession>A0A0N4U0D9</accession>
<evidence type="ECO:0000256" key="5">
    <source>
        <dbReference type="ARBA" id="ARBA00023033"/>
    </source>
</evidence>
<dbReference type="GO" id="GO:0005506">
    <property type="term" value="F:iron ion binding"/>
    <property type="evidence" value="ECO:0007669"/>
    <property type="project" value="InterPro"/>
</dbReference>
<dbReference type="InterPro" id="IPR036396">
    <property type="entry name" value="Cyt_P450_sf"/>
</dbReference>
<dbReference type="PROSITE" id="PS00086">
    <property type="entry name" value="CYTOCHROME_P450"/>
    <property type="match status" value="1"/>
</dbReference>
<evidence type="ECO:0000256" key="4">
    <source>
        <dbReference type="ARBA" id="ARBA00023004"/>
    </source>
</evidence>
<keyword evidence="10" id="KW-1185">Reference proteome</keyword>
<dbReference type="STRING" id="318479.A0A0N4U0D9"/>